<dbReference type="GeneID" id="36395308"/>
<accession>A0A0P1A7F7</accession>
<dbReference type="OMA" id="FLPDMCG"/>
<evidence type="ECO:0000256" key="1">
    <source>
        <dbReference type="SAM" id="MobiDB-lite"/>
    </source>
</evidence>
<evidence type="ECO:0008006" key="5">
    <source>
        <dbReference type="Google" id="ProtNLM"/>
    </source>
</evidence>
<evidence type="ECO:0000256" key="2">
    <source>
        <dbReference type="SAM" id="Phobius"/>
    </source>
</evidence>
<feature type="transmembrane region" description="Helical" evidence="2">
    <location>
        <begin position="7"/>
        <end position="30"/>
    </location>
</feature>
<feature type="transmembrane region" description="Helical" evidence="2">
    <location>
        <begin position="209"/>
        <end position="231"/>
    </location>
</feature>
<dbReference type="OrthoDB" id="103308at2759"/>
<organism evidence="3 4">
    <name type="scientific">Plasmopara halstedii</name>
    <name type="common">Downy mildew of sunflower</name>
    <dbReference type="NCBI Taxonomy" id="4781"/>
    <lineage>
        <taxon>Eukaryota</taxon>
        <taxon>Sar</taxon>
        <taxon>Stramenopiles</taxon>
        <taxon>Oomycota</taxon>
        <taxon>Peronosporomycetes</taxon>
        <taxon>Peronosporales</taxon>
        <taxon>Peronosporaceae</taxon>
        <taxon>Plasmopara</taxon>
    </lineage>
</organism>
<feature type="transmembrane region" description="Helical" evidence="2">
    <location>
        <begin position="243"/>
        <end position="266"/>
    </location>
</feature>
<keyword evidence="2" id="KW-1133">Transmembrane helix</keyword>
<keyword evidence="2" id="KW-0812">Transmembrane</keyword>
<dbReference type="RefSeq" id="XP_024572297.1">
    <property type="nucleotide sequence ID" value="XM_024729625.1"/>
</dbReference>
<proteinExistence type="predicted"/>
<keyword evidence="2" id="KW-0472">Membrane</keyword>
<sequence length="325" mass="35843">MGCSRLGAMAVACSIIAGLLSLSSLLLPYWSEITIFNHGSDGELSANLEVVFGIWGTCVMIQNRSVSDSFSTLLTPSNETQLKALEATLTCASFYQEGVVGIHCETLHGFSDGKCSRSDRISTSSLCAADEPVDMLLVAWDEDQARGTVHTSPYERQQVTDWLRHFLPDMCGTPGLAIATLSGITFVFSVLTILLLLFGVSFDTFESRIVHSGAMTSLIVSSLQFALVGVWKFLTHILHHEGNYFGTAFYLSLASICGYLMTYLFAMRHLRNERDTLIGLGLLEDDDESLDDIFKTKKLADDWNDDDSESSPHKENMTRNVEYAV</sequence>
<feature type="region of interest" description="Disordered" evidence="1">
    <location>
        <begin position="301"/>
        <end position="325"/>
    </location>
</feature>
<keyword evidence="4" id="KW-1185">Reference proteome</keyword>
<reference evidence="4" key="1">
    <citation type="submission" date="2014-09" db="EMBL/GenBank/DDBJ databases">
        <authorList>
            <person name="Sharma Rahul"/>
            <person name="Thines Marco"/>
        </authorList>
    </citation>
    <scope>NUCLEOTIDE SEQUENCE [LARGE SCALE GENOMIC DNA]</scope>
</reference>
<dbReference type="EMBL" id="CCYD01000109">
    <property type="protein sequence ID" value="CEG35928.1"/>
    <property type="molecule type" value="Genomic_DNA"/>
</dbReference>
<protein>
    <recommendedName>
        <fullName evidence="5">Transmembrane protein</fullName>
    </recommendedName>
</protein>
<evidence type="ECO:0000313" key="4">
    <source>
        <dbReference type="Proteomes" id="UP000054928"/>
    </source>
</evidence>
<dbReference type="AlphaFoldDB" id="A0A0P1A7F7"/>
<name>A0A0P1A7F7_PLAHL</name>
<evidence type="ECO:0000313" key="3">
    <source>
        <dbReference type="EMBL" id="CEG35928.1"/>
    </source>
</evidence>
<feature type="transmembrane region" description="Helical" evidence="2">
    <location>
        <begin position="176"/>
        <end position="197"/>
    </location>
</feature>
<dbReference type="Proteomes" id="UP000054928">
    <property type="component" value="Unassembled WGS sequence"/>
</dbReference>